<dbReference type="GO" id="GO:0000287">
    <property type="term" value="F:magnesium ion binding"/>
    <property type="evidence" value="ECO:0007669"/>
    <property type="project" value="InterPro"/>
</dbReference>
<sequence>MYKVNLPLRVQLSKNTYFSINLNVYRNAYFHTLNKAKIVFKEIIANQLEPIPYISSCKLTYILYPKTKHLQDISNICSIADKFFCDAMTEVGKWKDDNYTVIKEVTYKFGSIDKDNPRVEVIIELEEDSMQIKLVEKEIVDAIKYYVTNNVGLNVPANFEFNVNLVATRGSSGITAEIDLNNIKKESKTCEEYIVDEYNPAEKITKSEEVEETVEEKIEPEQNTERKSLFGNLKRPTND</sequence>
<dbReference type="GO" id="GO:0006310">
    <property type="term" value="P:DNA recombination"/>
    <property type="evidence" value="ECO:0007669"/>
    <property type="project" value="InterPro"/>
</dbReference>
<dbReference type="GO" id="GO:0006281">
    <property type="term" value="P:DNA repair"/>
    <property type="evidence" value="ECO:0007669"/>
    <property type="project" value="InterPro"/>
</dbReference>
<proteinExistence type="predicted"/>
<dbReference type="Gene3D" id="3.30.1330.70">
    <property type="entry name" value="Holliday junction resolvase RusA"/>
    <property type="match status" value="1"/>
</dbReference>
<evidence type="ECO:0000313" key="2">
    <source>
        <dbReference type="EMBL" id="DAE91966.1"/>
    </source>
</evidence>
<evidence type="ECO:0000256" key="1">
    <source>
        <dbReference type="SAM" id="MobiDB-lite"/>
    </source>
</evidence>
<accession>A0A8S5RR81</accession>
<name>A0A8S5RR81_9CAUD</name>
<dbReference type="EMBL" id="BK057792">
    <property type="protein sequence ID" value="DAE91966.1"/>
    <property type="molecule type" value="Genomic_DNA"/>
</dbReference>
<feature type="compositionally biased region" description="Basic and acidic residues" evidence="1">
    <location>
        <begin position="215"/>
        <end position="228"/>
    </location>
</feature>
<reference evidence="2" key="1">
    <citation type="journal article" date="2021" name="Proc. Natl. Acad. Sci. U.S.A.">
        <title>A Catalog of Tens of Thousands of Viruses from Human Metagenomes Reveals Hidden Associations with Chronic Diseases.</title>
        <authorList>
            <person name="Tisza M.J."/>
            <person name="Buck C.B."/>
        </authorList>
    </citation>
    <scope>NUCLEOTIDE SEQUENCE</scope>
    <source>
        <strain evidence="2">CtXdu7</strain>
    </source>
</reference>
<protein>
    <submittedName>
        <fullName evidence="2">Endodeoxyribonuclease RusA</fullName>
    </submittedName>
</protein>
<dbReference type="SUPFAM" id="SSF103084">
    <property type="entry name" value="Holliday junction resolvase RusA"/>
    <property type="match status" value="1"/>
</dbReference>
<feature type="region of interest" description="Disordered" evidence="1">
    <location>
        <begin position="206"/>
        <end position="239"/>
    </location>
</feature>
<organism evidence="2">
    <name type="scientific">Podoviridae sp. ctXdu7</name>
    <dbReference type="NCBI Taxonomy" id="2827618"/>
    <lineage>
        <taxon>Viruses</taxon>
        <taxon>Duplodnaviria</taxon>
        <taxon>Heunggongvirae</taxon>
        <taxon>Uroviricota</taxon>
        <taxon>Caudoviricetes</taxon>
    </lineage>
</organism>
<dbReference type="InterPro" id="IPR036614">
    <property type="entry name" value="RusA-like_sf"/>
</dbReference>